<sequence>MDEAVAMCGEVTDEDIVAEVLNHNIQAEDGASGDEEDNSSVVQKSPIPSAAEAMDHIQELRRFLKVATMLNTTSVLANYATEAENANKIILLTISCQESEGRLVHRANKKAVVIPRSDSLGSTSGRKYLAPTLSDPSVRTDKERPGLKKRSNRSQSSSKNNLPHLTEGTEPGRVANDITGNKTTMPRVSSVMLEVRDWWNEQLGYITQSSDEE</sequence>
<dbReference type="EMBL" id="OD566588">
    <property type="protein sequence ID" value="CAD7444318.1"/>
    <property type="molecule type" value="Genomic_DNA"/>
</dbReference>
<name>A0A7R9EZL9_9NEOP</name>
<protein>
    <submittedName>
        <fullName evidence="2">Uncharacterized protein</fullName>
    </submittedName>
</protein>
<evidence type="ECO:0000256" key="1">
    <source>
        <dbReference type="SAM" id="MobiDB-lite"/>
    </source>
</evidence>
<feature type="region of interest" description="Disordered" evidence="1">
    <location>
        <begin position="117"/>
        <end position="185"/>
    </location>
</feature>
<organism evidence="2">
    <name type="scientific">Timema bartmani</name>
    <dbReference type="NCBI Taxonomy" id="61472"/>
    <lineage>
        <taxon>Eukaryota</taxon>
        <taxon>Metazoa</taxon>
        <taxon>Ecdysozoa</taxon>
        <taxon>Arthropoda</taxon>
        <taxon>Hexapoda</taxon>
        <taxon>Insecta</taxon>
        <taxon>Pterygota</taxon>
        <taxon>Neoptera</taxon>
        <taxon>Polyneoptera</taxon>
        <taxon>Phasmatodea</taxon>
        <taxon>Timematodea</taxon>
        <taxon>Timematoidea</taxon>
        <taxon>Timematidae</taxon>
        <taxon>Timema</taxon>
    </lineage>
</organism>
<dbReference type="AlphaFoldDB" id="A0A7R9EZL9"/>
<evidence type="ECO:0000313" key="2">
    <source>
        <dbReference type="EMBL" id="CAD7444318.1"/>
    </source>
</evidence>
<proteinExistence type="predicted"/>
<gene>
    <name evidence="2" type="ORF">TBIB3V08_LOCUS6698</name>
</gene>
<reference evidence="2" key="1">
    <citation type="submission" date="2020-11" db="EMBL/GenBank/DDBJ databases">
        <authorList>
            <person name="Tran Van P."/>
        </authorList>
    </citation>
    <scope>NUCLEOTIDE SEQUENCE</scope>
</reference>
<accession>A0A7R9EZL9</accession>